<evidence type="ECO:0000256" key="6">
    <source>
        <dbReference type="SAM" id="MobiDB-lite"/>
    </source>
</evidence>
<keyword evidence="9" id="KW-1185">Reference proteome</keyword>
<dbReference type="EMBL" id="CBTN010000188">
    <property type="protein sequence ID" value="CDH61420.1"/>
    <property type="molecule type" value="Genomic_DNA"/>
</dbReference>
<dbReference type="GO" id="GO:0005737">
    <property type="term" value="C:cytoplasm"/>
    <property type="evidence" value="ECO:0007669"/>
    <property type="project" value="UniProtKB-SubCell"/>
</dbReference>
<proteinExistence type="inferred from homology"/>
<evidence type="ECO:0000313" key="9">
    <source>
        <dbReference type="Proteomes" id="UP000027586"/>
    </source>
</evidence>
<dbReference type="Pfam" id="PF13890">
    <property type="entry name" value="Rab3-GTPase_cat"/>
    <property type="match status" value="1"/>
</dbReference>
<feature type="region of interest" description="Disordered" evidence="6">
    <location>
        <begin position="392"/>
        <end position="422"/>
    </location>
</feature>
<keyword evidence="5" id="KW-0963">Cytoplasm</keyword>
<evidence type="ECO:0000256" key="3">
    <source>
        <dbReference type="ARBA" id="ARBA00015817"/>
    </source>
</evidence>
<evidence type="ECO:0000256" key="5">
    <source>
        <dbReference type="ARBA" id="ARBA00022490"/>
    </source>
</evidence>
<comment type="caution">
    <text evidence="8">The sequence shown here is derived from an EMBL/GenBank/DDBJ whole genome shotgun (WGS) entry which is preliminary data.</text>
</comment>
<gene>
    <name evidence="8" type="ORF">LCOR_12195.1</name>
</gene>
<sequence>MEPKRRQSSTCSSSEELFEFVDYTSVSNFERLSTAIAEIFASWGIKDGNHGIFNDTRSSNNDNNTTCSRSELLSIGDETYNLTYSYHAPISRQHYDTSHHDSLAYADFCHMGQDIHPLHRSTGLDRLFVLTPAQDSLKTRLFSQARSTVELPQAKILLSACALAIQEVKCTVPVFVPVGQERQGMYIGYLLHTIDPHDPLYNMEFRFNTSVTYPLSSQHIRLDGLYQLFAQKMDTFYEDCGVLAPTEDERECHVAGAFTYTCKNWFDENWKTLDGWTNTTTPSLPFGSYNDPLRGLSLKTLFPLAPQSTYLDNTVQSNMNLITSQHWFLSCESAPPSQQRSFLSMLLDNLISSWIRDPGNHDYLQPYDASNQSGGDDLRRGESGLVRNLFHAMGPGRKERGGSGSSGSNKNSNNKRNSVSGTRTDSIMDILEAIFEQTGKHETQQSGDHVDEKRQLYSASALGLRLQHGTSVPYKSFFWNLLFYALHVLSDPARTPGTSPIELLRSLWAQVLRQLRSHWEHATPIPNVDTSLYGSDKKGGCSSNDNDVCGIDLRYNLLHQKLAMINCCIERCIRDGISKATSDTPTTPKRQQHVSRLFDDLEHPEQSTSDSALGKFNLFLEKLVDPDDNNETSSSTPTESTHKGMSHDDAEMSDSDLFFDPLEDFVDGDDDDDDISPKSASRKSTPITTVSDKTAASHSSSLSDVSEVTHPRSMSESFVRLNYSDSTRRSHLEKASSNDHLYQITDPDASEGCKHQHPTLKLLKTNEPMWIPETQDGGFMTEDMVKQQADVFERLGTSEDATQMRAKLQSAQLYSDMQAFKAANPHAILEDFVRWHSPKDWIQEAEDEQKGQLSARMADPRNIWQELWKSSPRIPASRQKPLFDVYAEGEKALHYLETLSIHEVFGMLLPTVALIAYDTLVSHPVARRVHTVVQGMQELGSITVEFPWHQLRIGKCSVTTLLSSIRKQESLMCNAISLLRKLPHQDELVNRLLTEHETEIQQGSERNTVLDLFCAEQPSSREYVLYSNCPGAGHNDQIFPMRQYALIKDNELRVVDMSPSCPL</sequence>
<feature type="compositionally biased region" description="Low complexity" evidence="6">
    <location>
        <begin position="406"/>
        <end position="421"/>
    </location>
</feature>
<evidence type="ECO:0000256" key="4">
    <source>
        <dbReference type="ARBA" id="ARBA00022468"/>
    </source>
</evidence>
<dbReference type="STRING" id="1263082.A0A068SHB8"/>
<feature type="compositionally biased region" description="Polar residues" evidence="6">
    <location>
        <begin position="678"/>
        <end position="690"/>
    </location>
</feature>
<evidence type="ECO:0000256" key="2">
    <source>
        <dbReference type="ARBA" id="ARBA00008856"/>
    </source>
</evidence>
<evidence type="ECO:0000256" key="1">
    <source>
        <dbReference type="ARBA" id="ARBA00004496"/>
    </source>
</evidence>
<dbReference type="GO" id="GO:0005096">
    <property type="term" value="F:GTPase activator activity"/>
    <property type="evidence" value="ECO:0007669"/>
    <property type="project" value="UniProtKB-KW"/>
</dbReference>
<organism evidence="8 9">
    <name type="scientific">Lichtheimia corymbifera JMRC:FSU:9682</name>
    <dbReference type="NCBI Taxonomy" id="1263082"/>
    <lineage>
        <taxon>Eukaryota</taxon>
        <taxon>Fungi</taxon>
        <taxon>Fungi incertae sedis</taxon>
        <taxon>Mucoromycota</taxon>
        <taxon>Mucoromycotina</taxon>
        <taxon>Mucoromycetes</taxon>
        <taxon>Mucorales</taxon>
        <taxon>Lichtheimiaceae</taxon>
        <taxon>Lichtheimia</taxon>
    </lineage>
</organism>
<protein>
    <recommendedName>
        <fullName evidence="3">Rab3 GTPase-activating protein catalytic subunit</fullName>
    </recommendedName>
</protein>
<dbReference type="Proteomes" id="UP000027586">
    <property type="component" value="Unassembled WGS sequence"/>
</dbReference>
<evidence type="ECO:0000259" key="7">
    <source>
        <dbReference type="Pfam" id="PF13890"/>
    </source>
</evidence>
<feature type="region of interest" description="Disordered" evidence="6">
    <location>
        <begin position="624"/>
        <end position="714"/>
    </location>
</feature>
<feature type="compositionally biased region" description="Basic and acidic residues" evidence="6">
    <location>
        <begin position="640"/>
        <end position="650"/>
    </location>
</feature>
<feature type="compositionally biased region" description="Acidic residues" evidence="6">
    <location>
        <begin position="661"/>
        <end position="674"/>
    </location>
</feature>
<reference evidence="8" key="1">
    <citation type="submission" date="2013-08" db="EMBL/GenBank/DDBJ databases">
        <title>Gene expansion shapes genome architecture in the human pathogen Lichtheimia corymbifera: an evolutionary genomics analysis in the ancient terrestrial Mucorales (Mucoromycotina).</title>
        <authorList>
            <person name="Schwartze V.U."/>
            <person name="Winter S."/>
            <person name="Shelest E."/>
            <person name="Marcet-Houben M."/>
            <person name="Horn F."/>
            <person name="Wehner S."/>
            <person name="Hoffmann K."/>
            <person name="Riege K."/>
            <person name="Sammeth M."/>
            <person name="Nowrousian M."/>
            <person name="Valiante V."/>
            <person name="Linde J."/>
            <person name="Jacobsen I.D."/>
            <person name="Marz M."/>
            <person name="Brakhage A.A."/>
            <person name="Gabaldon T."/>
            <person name="Bocker S."/>
            <person name="Voigt K."/>
        </authorList>
    </citation>
    <scope>NUCLEOTIDE SEQUENCE [LARGE SCALE GENOMIC DNA]</scope>
    <source>
        <strain evidence="8">FSU 9682</strain>
    </source>
</reference>
<dbReference type="VEuPathDB" id="FungiDB:LCOR_12195.1"/>
<comment type="similarity">
    <text evidence="2">Belongs to the Rab3-GAP catalytic subunit family.</text>
</comment>
<dbReference type="OrthoDB" id="17346at2759"/>
<dbReference type="InterPro" id="IPR026147">
    <property type="entry name" value="Rab3GAP1_conserved"/>
</dbReference>
<name>A0A068SHB8_9FUNG</name>
<dbReference type="PANTHER" id="PTHR21422">
    <property type="entry name" value="RAB3 GTPASE-ACTIVATING PROTEIN CATALYTIC SUBUNIT"/>
    <property type="match status" value="1"/>
</dbReference>
<evidence type="ECO:0000313" key="8">
    <source>
        <dbReference type="EMBL" id="CDH61420.1"/>
    </source>
</evidence>
<dbReference type="PANTHER" id="PTHR21422:SF9">
    <property type="entry name" value="RAB3 GTPASE-ACTIVATING PROTEIN CATALYTIC SUBUNIT"/>
    <property type="match status" value="1"/>
</dbReference>
<comment type="subcellular location">
    <subcellularLocation>
        <location evidence="1">Cytoplasm</location>
    </subcellularLocation>
</comment>
<keyword evidence="4" id="KW-0343">GTPase activation</keyword>
<dbReference type="AlphaFoldDB" id="A0A068SHB8"/>
<dbReference type="InterPro" id="IPR045700">
    <property type="entry name" value="Rab3GAP1"/>
</dbReference>
<accession>A0A068SHB8</accession>
<feature type="domain" description="Rab3GAP catalytic subunit conserved" evidence="7">
    <location>
        <begin position="749"/>
        <end position="897"/>
    </location>
</feature>
<feature type="compositionally biased region" description="Low complexity" evidence="6">
    <location>
        <begin position="691"/>
        <end position="708"/>
    </location>
</feature>